<dbReference type="Gene3D" id="1.25.10.10">
    <property type="entry name" value="Leucine-rich Repeat Variant"/>
    <property type="match status" value="1"/>
</dbReference>
<dbReference type="InterPro" id="IPR016024">
    <property type="entry name" value="ARM-type_fold"/>
</dbReference>
<dbReference type="GeneID" id="95518214"/>
<evidence type="ECO:0000313" key="3">
    <source>
        <dbReference type="Proteomes" id="UP000252698"/>
    </source>
</evidence>
<name>A0A2Z5J8K5_STRAR</name>
<evidence type="ECO:0000313" key="2">
    <source>
        <dbReference type="EMBL" id="AXE76668.1"/>
    </source>
</evidence>
<dbReference type="RefSeq" id="WP_114243330.1">
    <property type="nucleotide sequence ID" value="NZ_CP027306.1"/>
</dbReference>
<evidence type="ECO:0008006" key="4">
    <source>
        <dbReference type="Google" id="ProtNLM"/>
    </source>
</evidence>
<sequence>MSESLLAAVTPAHGSDALEQATLVRSLIADGADVSARDVPSPGTRPLDELDQVPWAELRHAHGPATDVPEQLRALVRSERERRTQAWDRMWSNLYHRGSIYEATLHAVPFLLHMLAEGTTPHPDRVLVYLRHLVVGEAEAELLPDGYDEAGFADWPQQDRELEAATHAAVAAGVPVIVPLLDHQDPGIAGEAAHLLAWFPGRATDILPALRRLSVRSPLPRSDRTTVLMAIGLLAGACGDRSDTAFLERMLADVDDPDRWAAAVALSRIATPDVPAAAIDVLVAELGAISADPEEYEMEPRTGFCFNSPEQLIVPTLHRLPAASRDAALDAAGRAIAGIENRDQVPWAEAADLVVLALGDAEPGSPDTLTPCQHAMRQALLTGDRIWASGQLGMRCPRSTGSPTPRTRWRNGWTVHDRGGRASAGGRLSVAAASVEGTDEMTAGIPGSSVLSP</sequence>
<gene>
    <name evidence="2" type="ORF">C5746_06845</name>
</gene>
<protein>
    <recommendedName>
        <fullName evidence="4">HEAT repeat-containing protein</fullName>
    </recommendedName>
</protein>
<dbReference type="EMBL" id="CP027306">
    <property type="protein sequence ID" value="AXE76668.1"/>
    <property type="molecule type" value="Genomic_DNA"/>
</dbReference>
<organism evidence="2 3">
    <name type="scientific">Streptomyces atratus</name>
    <dbReference type="NCBI Taxonomy" id="1893"/>
    <lineage>
        <taxon>Bacteria</taxon>
        <taxon>Bacillati</taxon>
        <taxon>Actinomycetota</taxon>
        <taxon>Actinomycetes</taxon>
        <taxon>Kitasatosporales</taxon>
        <taxon>Streptomycetaceae</taxon>
        <taxon>Streptomyces</taxon>
    </lineage>
</organism>
<reference evidence="2 3" key="1">
    <citation type="journal article" date="2018" name="Front. Microbiol.">
        <title>Genome Sequencing of Streptomyces atratus SCSIOZH16 and Activation Production of Nocardamine via Metabolic Engineering.</title>
        <authorList>
            <person name="Li Y."/>
            <person name="Zhang C."/>
            <person name="Liu C."/>
            <person name="Ju J."/>
            <person name="Ma J."/>
        </authorList>
    </citation>
    <scope>NUCLEOTIDE SEQUENCE [LARGE SCALE GENOMIC DNA]</scope>
    <source>
        <strain evidence="2 3">SCSIO_ZH16</strain>
    </source>
</reference>
<dbReference type="Proteomes" id="UP000252698">
    <property type="component" value="Chromosome"/>
</dbReference>
<feature type="region of interest" description="Disordered" evidence="1">
    <location>
        <begin position="392"/>
        <end position="425"/>
    </location>
</feature>
<proteinExistence type="predicted"/>
<dbReference type="AlphaFoldDB" id="A0A2Z5J8K5"/>
<evidence type="ECO:0000256" key="1">
    <source>
        <dbReference type="SAM" id="MobiDB-lite"/>
    </source>
</evidence>
<dbReference type="InterPro" id="IPR011989">
    <property type="entry name" value="ARM-like"/>
</dbReference>
<dbReference type="SUPFAM" id="SSF48371">
    <property type="entry name" value="ARM repeat"/>
    <property type="match status" value="1"/>
</dbReference>
<dbReference type="KEGG" id="sata:C5746_06845"/>
<accession>A0A2Z5J8K5</accession>